<reference evidence="1" key="1">
    <citation type="journal article" date="2021" name="Proc. Natl. Acad. Sci. U.S.A.">
        <title>A Catalog of Tens of Thousands of Viruses from Human Metagenomes Reveals Hidden Associations with Chronic Diseases.</title>
        <authorList>
            <person name="Tisza M.J."/>
            <person name="Buck C.B."/>
        </authorList>
    </citation>
    <scope>NUCLEOTIDE SEQUENCE</scope>
    <source>
        <strain evidence="1">CtBCI9</strain>
    </source>
</reference>
<organism evidence="1">
    <name type="scientific">Siphoviridae sp. ctBCI9</name>
    <dbReference type="NCBI Taxonomy" id="2825373"/>
    <lineage>
        <taxon>Viruses</taxon>
        <taxon>Duplodnaviria</taxon>
        <taxon>Heunggongvirae</taxon>
        <taxon>Uroviricota</taxon>
        <taxon>Caudoviricetes</taxon>
    </lineage>
</organism>
<protein>
    <submittedName>
        <fullName evidence="1">Uncharacterized protein</fullName>
    </submittedName>
</protein>
<accession>A0A8S5Q8B8</accession>
<evidence type="ECO:0000313" key="1">
    <source>
        <dbReference type="EMBL" id="DAE14740.1"/>
    </source>
</evidence>
<proteinExistence type="predicted"/>
<sequence length="33" mass="3729">MLRRDCYFGTARGTGRSFFVVGDCIGLVCRERS</sequence>
<name>A0A8S5Q8B8_9CAUD</name>
<dbReference type="EMBL" id="BK015591">
    <property type="protein sequence ID" value="DAE14740.1"/>
    <property type="molecule type" value="Genomic_DNA"/>
</dbReference>